<dbReference type="EMBL" id="BFEA01000091">
    <property type="protein sequence ID" value="GBG67704.1"/>
    <property type="molecule type" value="Genomic_DNA"/>
</dbReference>
<evidence type="ECO:0000313" key="4">
    <source>
        <dbReference type="Proteomes" id="UP000265515"/>
    </source>
</evidence>
<comment type="caution">
    <text evidence="3">The sequence shown here is derived from an EMBL/GenBank/DDBJ whole genome shotgun (WGS) entry which is preliminary data.</text>
</comment>
<dbReference type="InterPro" id="IPR045509">
    <property type="entry name" value="HD_assoc_2"/>
</dbReference>
<accession>A0A388KCA8</accession>
<organism evidence="3 4">
    <name type="scientific">Chara braunii</name>
    <name type="common">Braun's stonewort</name>
    <dbReference type="NCBI Taxonomy" id="69332"/>
    <lineage>
        <taxon>Eukaryota</taxon>
        <taxon>Viridiplantae</taxon>
        <taxon>Streptophyta</taxon>
        <taxon>Charophyceae</taxon>
        <taxon>Charales</taxon>
        <taxon>Characeae</taxon>
        <taxon>Chara</taxon>
    </lineage>
</organism>
<dbReference type="Proteomes" id="UP000265515">
    <property type="component" value="Unassembled WGS sequence"/>
</dbReference>
<dbReference type="GO" id="GO:0006203">
    <property type="term" value="P:dGTP catabolic process"/>
    <property type="evidence" value="ECO:0007669"/>
    <property type="project" value="TreeGrafter"/>
</dbReference>
<name>A0A388KCA8_CHABU</name>
<dbReference type="Gramene" id="GBG67704">
    <property type="protein sequence ID" value="GBG67704"/>
    <property type="gene ID" value="CBR_g832"/>
</dbReference>
<dbReference type="STRING" id="69332.A0A388KCA8"/>
<dbReference type="OrthoDB" id="9991235at2759"/>
<dbReference type="AlphaFoldDB" id="A0A388KCA8"/>
<feature type="region of interest" description="Disordered" evidence="1">
    <location>
        <begin position="311"/>
        <end position="331"/>
    </location>
</feature>
<evidence type="ECO:0000313" key="3">
    <source>
        <dbReference type="EMBL" id="GBG67704.1"/>
    </source>
</evidence>
<dbReference type="GO" id="GO:0005634">
    <property type="term" value="C:nucleus"/>
    <property type="evidence" value="ECO:0007669"/>
    <property type="project" value="TreeGrafter"/>
</dbReference>
<evidence type="ECO:0000256" key="1">
    <source>
        <dbReference type="SAM" id="MobiDB-lite"/>
    </source>
</evidence>
<dbReference type="OMA" id="PRWTHEA"/>
<gene>
    <name evidence="3" type="ORF">CBR_g832</name>
</gene>
<dbReference type="PANTHER" id="PTHR11373:SF4">
    <property type="entry name" value="DEOXYNUCLEOSIDE TRIPHOSPHATE TRIPHOSPHOHYDROLASE SAMHD1"/>
    <property type="match status" value="1"/>
</dbReference>
<evidence type="ECO:0000259" key="2">
    <source>
        <dbReference type="Pfam" id="PF19276"/>
    </source>
</evidence>
<feature type="compositionally biased region" description="Polar residues" evidence="1">
    <location>
        <begin position="311"/>
        <end position="320"/>
    </location>
</feature>
<dbReference type="InterPro" id="IPR050135">
    <property type="entry name" value="dGTPase-like"/>
</dbReference>
<keyword evidence="4" id="KW-1185">Reference proteome</keyword>
<protein>
    <recommendedName>
        <fullName evidence="2">HD-associated domain-containing protein</fullName>
    </recommendedName>
</protein>
<proteinExistence type="predicted"/>
<dbReference type="Gene3D" id="3.30.70.2760">
    <property type="match status" value="1"/>
</dbReference>
<dbReference type="Pfam" id="PF19276">
    <property type="entry name" value="HD_assoc_2"/>
    <property type="match status" value="1"/>
</dbReference>
<dbReference type="GO" id="GO:0008832">
    <property type="term" value="F:dGTPase activity"/>
    <property type="evidence" value="ECO:0007669"/>
    <property type="project" value="TreeGrafter"/>
</dbReference>
<sequence>MSTEILDMLIDDNNIDIDPEMIKKAKEMILATSTPGFVNNVSTMTKGFLYDIVANPRTGIDVDKFDYLARDSYFCGVERCFDHERVMNMTRVVENQVCFKWSEAENVYEMFQTRAKLFRRVYAHRKVKGIESMIADALKAADPVFRLKEAIEDPREFMKLDDRILYMIERSEDPELKEAQSILGRLHRREIYQYVNECIVPYEMTLYYQSHEVTEEDVTTCQMKEKHGIELRPHDIVVHNLTINYGAGTSNPTVGATYRKYQITRDLVSLMMPCKFCEIRIRVYCKSTHPRVFAAAGDAFQEFQRKSFGRSQSIHSTSAEKGNKKRHRSRAGTVLGGSCSPVSNSCSWGMSRRYNFLSAKLCDVQKGIDSERSDILQTPSTHEDFSYLSQDI</sequence>
<feature type="domain" description="HD-associated" evidence="2">
    <location>
        <begin position="81"/>
        <end position="293"/>
    </location>
</feature>
<dbReference type="Gene3D" id="1.10.3210.10">
    <property type="entry name" value="Hypothetical protein af1432"/>
    <property type="match status" value="1"/>
</dbReference>
<reference evidence="3 4" key="1">
    <citation type="journal article" date="2018" name="Cell">
        <title>The Chara Genome: Secondary Complexity and Implications for Plant Terrestrialization.</title>
        <authorList>
            <person name="Nishiyama T."/>
            <person name="Sakayama H."/>
            <person name="Vries J.D."/>
            <person name="Buschmann H."/>
            <person name="Saint-Marcoux D."/>
            <person name="Ullrich K.K."/>
            <person name="Haas F.B."/>
            <person name="Vanderstraeten L."/>
            <person name="Becker D."/>
            <person name="Lang D."/>
            <person name="Vosolsobe S."/>
            <person name="Rombauts S."/>
            <person name="Wilhelmsson P.K.I."/>
            <person name="Janitza P."/>
            <person name="Kern R."/>
            <person name="Heyl A."/>
            <person name="Rumpler F."/>
            <person name="Villalobos L.I.A.C."/>
            <person name="Clay J.M."/>
            <person name="Skokan R."/>
            <person name="Toyoda A."/>
            <person name="Suzuki Y."/>
            <person name="Kagoshima H."/>
            <person name="Schijlen E."/>
            <person name="Tajeshwar N."/>
            <person name="Catarino B."/>
            <person name="Hetherington A.J."/>
            <person name="Saltykova A."/>
            <person name="Bonnot C."/>
            <person name="Breuninger H."/>
            <person name="Symeonidi A."/>
            <person name="Radhakrishnan G.V."/>
            <person name="Van Nieuwerburgh F."/>
            <person name="Deforce D."/>
            <person name="Chang C."/>
            <person name="Karol K.G."/>
            <person name="Hedrich R."/>
            <person name="Ulvskov P."/>
            <person name="Glockner G."/>
            <person name="Delwiche C.F."/>
            <person name="Petrasek J."/>
            <person name="Van de Peer Y."/>
            <person name="Friml J."/>
            <person name="Beilby M."/>
            <person name="Dolan L."/>
            <person name="Kohara Y."/>
            <person name="Sugano S."/>
            <person name="Fujiyama A."/>
            <person name="Delaux P.-M."/>
            <person name="Quint M."/>
            <person name="TheiBen G."/>
            <person name="Hagemann M."/>
            <person name="Harholt J."/>
            <person name="Dunand C."/>
            <person name="Zachgo S."/>
            <person name="Langdale J."/>
            <person name="Maumus F."/>
            <person name="Straeten D.V.D."/>
            <person name="Gould S.B."/>
            <person name="Rensing S.A."/>
        </authorList>
    </citation>
    <scope>NUCLEOTIDE SEQUENCE [LARGE SCALE GENOMIC DNA]</scope>
    <source>
        <strain evidence="3 4">S276</strain>
    </source>
</reference>
<dbReference type="PANTHER" id="PTHR11373">
    <property type="entry name" value="DEOXYNUCLEOSIDE TRIPHOSPHATE TRIPHOSPHOHYDROLASE"/>
    <property type="match status" value="1"/>
</dbReference>
<dbReference type="SUPFAM" id="SSF109604">
    <property type="entry name" value="HD-domain/PDEase-like"/>
    <property type="match status" value="1"/>
</dbReference>